<protein>
    <submittedName>
        <fullName evidence="1">Uncharacterized protein</fullName>
    </submittedName>
</protein>
<gene>
    <name evidence="1" type="ORF">G5A72_09380</name>
</gene>
<dbReference type="RefSeq" id="WP_173725869.1">
    <property type="nucleotide sequence ID" value="NZ_JAAIQB010000035.1"/>
</dbReference>
<organism evidence="1 2">
    <name type="scientific">Anaerostipes hadrus</name>
    <dbReference type="NCBI Taxonomy" id="649756"/>
    <lineage>
        <taxon>Bacteria</taxon>
        <taxon>Bacillati</taxon>
        <taxon>Bacillota</taxon>
        <taxon>Clostridia</taxon>
        <taxon>Lachnospirales</taxon>
        <taxon>Lachnospiraceae</taxon>
        <taxon>Anaerostipes</taxon>
    </lineage>
</organism>
<comment type="caution">
    <text evidence="1">The sequence shown here is derived from an EMBL/GenBank/DDBJ whole genome shotgun (WGS) entry which is preliminary data.</text>
</comment>
<name>A0ABX2HYF7_ANAHA</name>
<proteinExistence type="predicted"/>
<reference evidence="1 2" key="1">
    <citation type="journal article" date="2020" name="Cell Host Microbe">
        <title>Functional and Genomic Variation between Human-Derived Isolates of Lachnospiraceae Reveals Inter- and Intra-Species Diversity.</title>
        <authorList>
            <person name="Sorbara M.T."/>
            <person name="Littmann E.R."/>
            <person name="Fontana E."/>
            <person name="Moody T.U."/>
            <person name="Kohout C.E."/>
            <person name="Gjonbalaj M."/>
            <person name="Eaton V."/>
            <person name="Seok R."/>
            <person name="Leiner I.M."/>
            <person name="Pamer E.G."/>
        </authorList>
    </citation>
    <scope>NUCLEOTIDE SEQUENCE [LARGE SCALE GENOMIC DNA]</scope>
    <source>
        <strain evidence="1 2">MSK.14.57</strain>
    </source>
</reference>
<dbReference type="Proteomes" id="UP001644750">
    <property type="component" value="Unassembled WGS sequence"/>
</dbReference>
<keyword evidence="2" id="KW-1185">Reference proteome</keyword>
<sequence length="58" mass="6760">MDLEKNSSAIFHFIAICDSIDAMSLNCCYRKAVLEHWDYVVGNEKEKYKKEGDKCKIK</sequence>
<evidence type="ECO:0000313" key="1">
    <source>
        <dbReference type="EMBL" id="NSJ79790.1"/>
    </source>
</evidence>
<evidence type="ECO:0000313" key="2">
    <source>
        <dbReference type="Proteomes" id="UP001644750"/>
    </source>
</evidence>
<accession>A0ABX2HYF7</accession>
<dbReference type="EMBL" id="JAAITB010000019">
    <property type="protein sequence ID" value="NSJ79790.1"/>
    <property type="molecule type" value="Genomic_DNA"/>
</dbReference>